<reference evidence="2 3" key="1">
    <citation type="journal article" date="2017" name="Environ. Microbiol.">
        <title>Genomic and physiological analyses of 'Reinekea forsetii' reveal a versatile opportunistic lifestyle during spring algae blooms.</title>
        <authorList>
            <person name="Avci B."/>
            <person name="Hahnke R.L."/>
            <person name="Chafee M."/>
            <person name="Fischer T."/>
            <person name="Gruber-Vodicka H."/>
            <person name="Tegetmeyer H.E."/>
            <person name="Harder J."/>
            <person name="Fuchs B.M."/>
            <person name="Amann R.I."/>
            <person name="Teeling H."/>
        </authorList>
    </citation>
    <scope>NUCLEOTIDE SEQUENCE [LARGE SCALE GENOMIC DNA]</scope>
    <source>
        <strain evidence="2 3">Hel1_31_D35</strain>
    </source>
</reference>
<feature type="signal peptide" evidence="1">
    <location>
        <begin position="1"/>
        <end position="22"/>
    </location>
</feature>
<sequence length="488" mass="56616">MKRIIILISISLAIFGSAFCSADLQSKQSKEKDELTISKASGKYSFVFTESKEQEVFYQYKLENENTDFLTKKQWVNWTIGKVGLKVYFDKDTELYSHCPNSVNEISSPHLIQRDCFISPLNEDLYVKLVYEIYLREYERHYSAGSHFLDSLYAINFKFQPESEINKVRYWASKVHELVQYRVGPMESMDSILNSGYGDCEAYVMMTQYLLEKSNVAARPMITNSSYSFLGNVSASTKHEFGRDHLALYLPDEDALIEVTDIDPSSFGFMLNFYSTSPAYDVYAQKAKAFENEFDINIKIDKELENIEFSYFESGSNLSKLHKVIPRLDEIDLLPMYDYFLSGSTFAPSREYLQLGSENYNKREFNVSYRYDEKLDKNKEWLSLPFSVGPLNSFLYSSDEYYWSACYFGPNLSINIDESSLLANSDVSWSTKDDYFNAEIEIVYGKSFKFALERLRNDARCSDIEFHNNNKKLIDLADKLAQYGLILE</sequence>
<dbReference type="OrthoDB" id="103430at2"/>
<protein>
    <recommendedName>
        <fullName evidence="4">Transglutaminase-like domain-containing protein</fullName>
    </recommendedName>
</protein>
<dbReference type="RefSeq" id="WP_100256666.1">
    <property type="nucleotide sequence ID" value="NZ_CP011797.1"/>
</dbReference>
<proteinExistence type="predicted"/>
<gene>
    <name evidence="2" type="ORF">REIFOR_01172</name>
</gene>
<name>A0A2K8KND8_9GAMM</name>
<evidence type="ECO:0000313" key="3">
    <source>
        <dbReference type="Proteomes" id="UP000229757"/>
    </source>
</evidence>
<feature type="chain" id="PRO_5014726570" description="Transglutaminase-like domain-containing protein" evidence="1">
    <location>
        <begin position="23"/>
        <end position="488"/>
    </location>
</feature>
<dbReference type="Proteomes" id="UP000229757">
    <property type="component" value="Chromosome"/>
</dbReference>
<evidence type="ECO:0000256" key="1">
    <source>
        <dbReference type="SAM" id="SignalP"/>
    </source>
</evidence>
<dbReference type="KEGG" id="rfo:REIFOR_01172"/>
<evidence type="ECO:0008006" key="4">
    <source>
        <dbReference type="Google" id="ProtNLM"/>
    </source>
</evidence>
<organism evidence="2 3">
    <name type="scientific">Reinekea forsetii</name>
    <dbReference type="NCBI Taxonomy" id="1336806"/>
    <lineage>
        <taxon>Bacteria</taxon>
        <taxon>Pseudomonadati</taxon>
        <taxon>Pseudomonadota</taxon>
        <taxon>Gammaproteobacteria</taxon>
        <taxon>Oceanospirillales</taxon>
        <taxon>Saccharospirillaceae</taxon>
        <taxon>Reinekea</taxon>
    </lineage>
</organism>
<keyword evidence="1" id="KW-0732">Signal</keyword>
<dbReference type="AlphaFoldDB" id="A0A2K8KND8"/>
<dbReference type="EMBL" id="CP011797">
    <property type="protein sequence ID" value="ATX76318.1"/>
    <property type="molecule type" value="Genomic_DNA"/>
</dbReference>
<accession>A0A2K8KND8</accession>
<keyword evidence="3" id="KW-1185">Reference proteome</keyword>
<evidence type="ECO:0000313" key="2">
    <source>
        <dbReference type="EMBL" id="ATX76318.1"/>
    </source>
</evidence>